<protein>
    <submittedName>
        <fullName evidence="4">Capsular polysaccharide biosynthesis protein</fullName>
    </submittedName>
</protein>
<evidence type="ECO:0000313" key="5">
    <source>
        <dbReference type="Proteomes" id="UP000321154"/>
    </source>
</evidence>
<dbReference type="Pfam" id="PF04577">
    <property type="entry name" value="Glyco_transf_61"/>
    <property type="match status" value="1"/>
</dbReference>
<name>A0A7W3JGA3_9MICO</name>
<proteinExistence type="predicted"/>
<evidence type="ECO:0000313" key="4">
    <source>
        <dbReference type="EMBL" id="MBA8812300.1"/>
    </source>
</evidence>
<dbReference type="Proteomes" id="UP000522688">
    <property type="component" value="Unassembled WGS sequence"/>
</dbReference>
<dbReference type="Proteomes" id="UP000321154">
    <property type="component" value="Unassembled WGS sequence"/>
</dbReference>
<gene>
    <name evidence="4" type="ORF">FB463_000524</name>
    <name evidence="3" type="ORF">FFA01_22250</name>
</gene>
<dbReference type="EMBL" id="BJUV01000022">
    <property type="protein sequence ID" value="GEK83916.1"/>
    <property type="molecule type" value="Genomic_DNA"/>
</dbReference>
<dbReference type="AlphaFoldDB" id="A0A7W3JGA3"/>
<reference evidence="4 6" key="2">
    <citation type="submission" date="2020-07" db="EMBL/GenBank/DDBJ databases">
        <title>Sequencing the genomes of 1000 actinobacteria strains.</title>
        <authorList>
            <person name="Klenk H.-P."/>
        </authorList>
    </citation>
    <scope>NUCLEOTIDE SEQUENCE [LARGE SCALE GENOMIC DNA]</scope>
    <source>
        <strain evidence="4 6">DSM 10309</strain>
    </source>
</reference>
<sequence length="569" mass="61847">MPKLKPRTKTESPDESSAGERVSWRSRVPALGPGAVAVIVVDADQTRLVASVVELFPSAEVHVVFPGPDVPRPDVEGVVWHSAPGNDALGPLLERIGTLDAFVFLRRVRVEAALATWGRSYLHLADGGTFVLASVNGTNASATTALDRLATIRDGEIEGISREETEAARSTSDMTATPDGIVFTKSGSHQLKVGERRADDVLPARLPQLGHDEITRLPATTVTAAGGGVVSHRSTDPQSVLTAEYEVPELPLRRYGAPVVLGQRLITRVGQTLLPGSFKSPFKKEVAPEIGRNPTPTFAAVGDSSARRLEGAYYDLRCAWPGQYGHVLTDTVGKLWGWAEAKRAVPGLKALYRLAPKTTEPGFERDLFRAFGIADEDVEWVRDDVEVESLVAATTMWEKDYPHYAHPGLRDIWSTLRTSLADPAAPVVRKIFVSRPPELEARPCRNVEDVEEHFRRRGFAVVRPETMSLAEQATLFSGADVVAGFGGAGMFNVLFAAAPKAVILLSHESYLAKDEQLFGLLSGAQVHVFWSAADVPRVEGSWNPDAFKSAWEFDFARNTGDLEEVLSAF</sequence>
<reference evidence="3 5" key="1">
    <citation type="submission" date="2019-07" db="EMBL/GenBank/DDBJ databases">
        <title>Whole genome shotgun sequence of Frigoribacterium faeni NBRC 103066.</title>
        <authorList>
            <person name="Hosoyama A."/>
            <person name="Uohara A."/>
            <person name="Ohji S."/>
            <person name="Ichikawa N."/>
        </authorList>
    </citation>
    <scope>NUCLEOTIDE SEQUENCE [LARGE SCALE GENOMIC DNA]</scope>
    <source>
        <strain evidence="3 5">NBRC 103066</strain>
    </source>
</reference>
<comment type="caution">
    <text evidence="4">The sequence shown here is derived from an EMBL/GenBank/DDBJ whole genome shotgun (WGS) entry which is preliminary data.</text>
</comment>
<accession>A0A7W3JGA3</accession>
<evidence type="ECO:0000259" key="2">
    <source>
        <dbReference type="Pfam" id="PF04577"/>
    </source>
</evidence>
<dbReference type="InterPro" id="IPR049625">
    <property type="entry name" value="Glyco_transf_61_cat"/>
</dbReference>
<dbReference type="EMBL" id="JACGWW010000001">
    <property type="protein sequence ID" value="MBA8812300.1"/>
    <property type="molecule type" value="Genomic_DNA"/>
</dbReference>
<evidence type="ECO:0000256" key="1">
    <source>
        <dbReference type="SAM" id="MobiDB-lite"/>
    </source>
</evidence>
<organism evidence="4 6">
    <name type="scientific">Frigoribacterium faeni</name>
    <dbReference type="NCBI Taxonomy" id="145483"/>
    <lineage>
        <taxon>Bacteria</taxon>
        <taxon>Bacillati</taxon>
        <taxon>Actinomycetota</taxon>
        <taxon>Actinomycetes</taxon>
        <taxon>Micrococcales</taxon>
        <taxon>Microbacteriaceae</taxon>
        <taxon>Frigoribacterium</taxon>
    </lineage>
</organism>
<evidence type="ECO:0000313" key="6">
    <source>
        <dbReference type="Proteomes" id="UP000522688"/>
    </source>
</evidence>
<dbReference type="RefSeq" id="WP_167627353.1">
    <property type="nucleotide sequence ID" value="NZ_BAAAHR010000002.1"/>
</dbReference>
<feature type="region of interest" description="Disordered" evidence="1">
    <location>
        <begin position="1"/>
        <end position="24"/>
    </location>
</feature>
<dbReference type="GO" id="GO:0016757">
    <property type="term" value="F:glycosyltransferase activity"/>
    <property type="evidence" value="ECO:0007669"/>
    <property type="project" value="InterPro"/>
</dbReference>
<evidence type="ECO:0000313" key="3">
    <source>
        <dbReference type="EMBL" id="GEK83916.1"/>
    </source>
</evidence>
<keyword evidence="5" id="KW-1185">Reference proteome</keyword>
<feature type="domain" description="Glycosyltransferase 61 catalytic" evidence="2">
    <location>
        <begin position="324"/>
        <end position="502"/>
    </location>
</feature>